<sequence>MNEYESRNPIFNITISWQYMSGSYIYFVYNKQKMNWNDSLTPSTINYDDHSFAIKINTVLNIL</sequence>
<protein>
    <submittedName>
        <fullName evidence="1">Uncharacterized protein</fullName>
    </submittedName>
</protein>
<comment type="caution">
    <text evidence="1">The sequence shown here is derived from an EMBL/GenBank/DDBJ whole genome shotgun (WGS) entry which is preliminary data.</text>
</comment>
<gene>
    <name evidence="1" type="ORF">ASZ90_005040</name>
</gene>
<dbReference type="EMBL" id="LNQE01000759">
    <property type="protein sequence ID" value="KUG25146.1"/>
    <property type="molecule type" value="Genomic_DNA"/>
</dbReference>
<evidence type="ECO:0000313" key="1">
    <source>
        <dbReference type="EMBL" id="KUG25146.1"/>
    </source>
</evidence>
<reference evidence="1" key="1">
    <citation type="journal article" date="2015" name="Proc. Natl. Acad. Sci. U.S.A.">
        <title>Networks of energetic and metabolic interactions define dynamics in microbial communities.</title>
        <authorList>
            <person name="Embree M."/>
            <person name="Liu J.K."/>
            <person name="Al-Bassam M.M."/>
            <person name="Zengler K."/>
        </authorList>
    </citation>
    <scope>NUCLEOTIDE SEQUENCE</scope>
</reference>
<accession>A0A0W8FWC7</accession>
<dbReference type="AlphaFoldDB" id="A0A0W8FWC7"/>
<proteinExistence type="predicted"/>
<name>A0A0W8FWC7_9ZZZZ</name>
<organism evidence="1">
    <name type="scientific">hydrocarbon metagenome</name>
    <dbReference type="NCBI Taxonomy" id="938273"/>
    <lineage>
        <taxon>unclassified sequences</taxon>
        <taxon>metagenomes</taxon>
        <taxon>ecological metagenomes</taxon>
    </lineage>
</organism>